<dbReference type="STRING" id="623281.SAMN05421747_13711"/>
<dbReference type="Proteomes" id="UP000199577">
    <property type="component" value="Unassembled WGS sequence"/>
</dbReference>
<evidence type="ECO:0000313" key="2">
    <source>
        <dbReference type="Proteomes" id="UP000199577"/>
    </source>
</evidence>
<dbReference type="AlphaFoldDB" id="A0A1I1MHE6"/>
<reference evidence="1 2" key="1">
    <citation type="submission" date="2016-10" db="EMBL/GenBank/DDBJ databases">
        <authorList>
            <person name="de Groot N.N."/>
        </authorList>
    </citation>
    <scope>NUCLEOTIDE SEQUENCE [LARGE SCALE GENOMIC DNA]</scope>
    <source>
        <strain evidence="1 2">DSM 22900</strain>
    </source>
</reference>
<protein>
    <submittedName>
        <fullName evidence="1">Uncharacterized protein</fullName>
    </submittedName>
</protein>
<dbReference type="EMBL" id="FOLL01000037">
    <property type="protein sequence ID" value="SFC84859.1"/>
    <property type="molecule type" value="Genomic_DNA"/>
</dbReference>
<proteinExistence type="predicted"/>
<keyword evidence="2" id="KW-1185">Reference proteome</keyword>
<name>A0A1I1MHE6_9SPHI</name>
<gene>
    <name evidence="1" type="ORF">SAMN05421747_13711</name>
</gene>
<accession>A0A1I1MHE6</accession>
<sequence length="66" mass="7757">MRTVWLKLSIFAPKKLYGGRTVNRSEIPHYAYTWPLAARLNDRTVRHLKKPTNDCHTRSEQSIADF</sequence>
<organism evidence="1 2">
    <name type="scientific">Parapedobacter composti</name>
    <dbReference type="NCBI Taxonomy" id="623281"/>
    <lineage>
        <taxon>Bacteria</taxon>
        <taxon>Pseudomonadati</taxon>
        <taxon>Bacteroidota</taxon>
        <taxon>Sphingobacteriia</taxon>
        <taxon>Sphingobacteriales</taxon>
        <taxon>Sphingobacteriaceae</taxon>
        <taxon>Parapedobacter</taxon>
    </lineage>
</organism>
<evidence type="ECO:0000313" key="1">
    <source>
        <dbReference type="EMBL" id="SFC84859.1"/>
    </source>
</evidence>